<evidence type="ECO:0000256" key="2">
    <source>
        <dbReference type="SAM" id="Phobius"/>
    </source>
</evidence>
<dbReference type="EMBL" id="WUUQ01000002">
    <property type="protein sequence ID" value="MXQ73536.1"/>
    <property type="molecule type" value="Genomic_DNA"/>
</dbReference>
<dbReference type="InterPro" id="IPR027304">
    <property type="entry name" value="Trigger_fact/SurA_dom_sf"/>
</dbReference>
<proteinExistence type="predicted"/>
<dbReference type="PROSITE" id="PS01096">
    <property type="entry name" value="PPIC_PPIASE_1"/>
    <property type="match status" value="1"/>
</dbReference>
<keyword evidence="1" id="KW-0413">Isomerase</keyword>
<dbReference type="GO" id="GO:0003755">
    <property type="term" value="F:peptidyl-prolyl cis-trans isomerase activity"/>
    <property type="evidence" value="ECO:0007669"/>
    <property type="project" value="UniProtKB-KW"/>
</dbReference>
<comment type="caution">
    <text evidence="4">The sequence shown here is derived from an EMBL/GenBank/DDBJ whole genome shotgun (WGS) entry which is preliminary data.</text>
</comment>
<keyword evidence="1" id="KW-0697">Rotamase</keyword>
<dbReference type="AlphaFoldDB" id="A0A6N8U5Q8"/>
<reference evidence="4 5" key="2">
    <citation type="submission" date="2020-01" db="EMBL/GenBank/DDBJ databases">
        <title>Clostridiaceae sp. nov. isolated from the gut of human by culturomics.</title>
        <authorList>
            <person name="Chang Y."/>
        </authorList>
    </citation>
    <scope>NUCLEOTIDE SEQUENCE [LARGE SCALE GENOMIC DNA]</scope>
    <source>
        <strain evidence="4 5">DONG20-135</strain>
    </source>
</reference>
<keyword evidence="2" id="KW-0812">Transmembrane</keyword>
<evidence type="ECO:0000313" key="5">
    <source>
        <dbReference type="Proteomes" id="UP000434036"/>
    </source>
</evidence>
<evidence type="ECO:0000259" key="3">
    <source>
        <dbReference type="PROSITE" id="PS50198"/>
    </source>
</evidence>
<dbReference type="PANTHER" id="PTHR47245:SF2">
    <property type="entry name" value="PEPTIDYL-PROLYL CIS-TRANS ISOMERASE HP_0175-RELATED"/>
    <property type="match status" value="1"/>
</dbReference>
<dbReference type="PANTHER" id="PTHR47245">
    <property type="entry name" value="PEPTIDYLPROLYL ISOMERASE"/>
    <property type="match status" value="1"/>
</dbReference>
<dbReference type="Proteomes" id="UP000434036">
    <property type="component" value="Unassembled WGS sequence"/>
</dbReference>
<dbReference type="SUPFAM" id="SSF54534">
    <property type="entry name" value="FKBP-like"/>
    <property type="match status" value="1"/>
</dbReference>
<dbReference type="PROSITE" id="PS50198">
    <property type="entry name" value="PPIC_PPIASE_2"/>
    <property type="match status" value="1"/>
</dbReference>
<dbReference type="InterPro" id="IPR023058">
    <property type="entry name" value="PPIase_PpiC_CS"/>
</dbReference>
<dbReference type="Gene3D" id="3.10.50.40">
    <property type="match status" value="1"/>
</dbReference>
<gene>
    <name evidence="4" type="ORF">GSF08_06265</name>
</gene>
<protein>
    <submittedName>
        <fullName evidence="4">Foldase</fullName>
    </submittedName>
</protein>
<evidence type="ECO:0000256" key="1">
    <source>
        <dbReference type="PROSITE-ProRule" id="PRU00278"/>
    </source>
</evidence>
<keyword evidence="2" id="KW-0472">Membrane</keyword>
<accession>A0A6N8U5Q8</accession>
<feature type="transmembrane region" description="Helical" evidence="2">
    <location>
        <begin position="9"/>
        <end position="27"/>
    </location>
</feature>
<keyword evidence="2" id="KW-1133">Transmembrane helix</keyword>
<dbReference type="InterPro" id="IPR050245">
    <property type="entry name" value="PrsA_foldase"/>
</dbReference>
<dbReference type="Pfam" id="PF13616">
    <property type="entry name" value="Rotamase_3"/>
    <property type="match status" value="1"/>
</dbReference>
<sequence>MIEILKKQWFVILIALIFVSFAIFYAYDTNKDKLPGKSVDGQDLVASVSGKNISAEDVYKDLKNSMGGSVMYLYFERAVVDQSVDTTSKLKEEAQTKAKAYRQQVEAQYGTDTDEFLRKGLNSIGYGADELEDYFLHYLKVDKLTNSYIEKHLKKLFEPIYKEKNPRVVSHILIKMEDPKNPTEKELKKVKKVEDALAKGEDFAKVAKKYSDDAGSKAAGGNLGYADTDTSFVQAFKDKAFAMKEGEVSDWVQVSSTDYNGWHKIKIDETDMNTIMKDKNAKEGLYKAIQTANPEMRSTIIWEQAKKLKIDFKDKELKKALMDYMGIKE</sequence>
<feature type="domain" description="PpiC" evidence="3">
    <location>
        <begin position="164"/>
        <end position="269"/>
    </location>
</feature>
<name>A0A6N8U5Q8_9FIRM</name>
<reference evidence="4 5" key="1">
    <citation type="submission" date="2019-12" db="EMBL/GenBank/DDBJ databases">
        <authorList>
            <person name="Yang R."/>
        </authorList>
    </citation>
    <scope>NUCLEOTIDE SEQUENCE [LARGE SCALE GENOMIC DNA]</scope>
    <source>
        <strain evidence="4 5">DONG20-135</strain>
    </source>
</reference>
<dbReference type="InterPro" id="IPR000297">
    <property type="entry name" value="PPIase_PpiC"/>
</dbReference>
<dbReference type="RefSeq" id="WP_160624977.1">
    <property type="nucleotide sequence ID" value="NZ_WUUQ01000002.1"/>
</dbReference>
<organism evidence="4 5">
    <name type="scientific">Copranaerobaculum intestinale</name>
    <dbReference type="NCBI Taxonomy" id="2692629"/>
    <lineage>
        <taxon>Bacteria</taxon>
        <taxon>Bacillati</taxon>
        <taxon>Bacillota</taxon>
        <taxon>Erysipelotrichia</taxon>
        <taxon>Erysipelotrichales</taxon>
        <taxon>Erysipelotrichaceae</taxon>
        <taxon>Copranaerobaculum</taxon>
    </lineage>
</organism>
<evidence type="ECO:0000313" key="4">
    <source>
        <dbReference type="EMBL" id="MXQ73536.1"/>
    </source>
</evidence>
<dbReference type="InterPro" id="IPR046357">
    <property type="entry name" value="PPIase_dom_sf"/>
</dbReference>
<dbReference type="SUPFAM" id="SSF109998">
    <property type="entry name" value="Triger factor/SurA peptide-binding domain-like"/>
    <property type="match status" value="1"/>
</dbReference>
<keyword evidence="5" id="KW-1185">Reference proteome</keyword>